<dbReference type="EMBL" id="JARBHB010000001">
    <property type="protein sequence ID" value="KAJ8895312.1"/>
    <property type="molecule type" value="Genomic_DNA"/>
</dbReference>
<protein>
    <recommendedName>
        <fullName evidence="4">Secreted protein</fullName>
    </recommendedName>
</protein>
<evidence type="ECO:0000313" key="3">
    <source>
        <dbReference type="Proteomes" id="UP001159363"/>
    </source>
</evidence>
<keyword evidence="1" id="KW-0732">Signal</keyword>
<proteinExistence type="predicted"/>
<reference evidence="2 3" key="1">
    <citation type="submission" date="2023-02" db="EMBL/GenBank/DDBJ databases">
        <title>LHISI_Scaffold_Assembly.</title>
        <authorList>
            <person name="Stuart O.P."/>
            <person name="Cleave R."/>
            <person name="Magrath M.J.L."/>
            <person name="Mikheyev A.S."/>
        </authorList>
    </citation>
    <scope>NUCLEOTIDE SEQUENCE [LARGE SCALE GENOMIC DNA]</scope>
    <source>
        <strain evidence="2">Daus_M_001</strain>
        <tissue evidence="2">Leg muscle</tissue>
    </source>
</reference>
<evidence type="ECO:0008006" key="4">
    <source>
        <dbReference type="Google" id="ProtNLM"/>
    </source>
</evidence>
<keyword evidence="3" id="KW-1185">Reference proteome</keyword>
<gene>
    <name evidence="2" type="ORF">PR048_000637</name>
</gene>
<sequence length="100" mass="11442">MNQIQWRLVYAVFICECLAGAQSGGCRFNKKPQYRYTGCHRYDESALNIVLGLHFKFDETRYTYQGIEPFFRRLSPEAVAAEFTSLEGNTTEAADSRDAT</sequence>
<feature type="chain" id="PRO_5045593154" description="Secreted protein" evidence="1">
    <location>
        <begin position="24"/>
        <end position="100"/>
    </location>
</feature>
<evidence type="ECO:0000256" key="1">
    <source>
        <dbReference type="SAM" id="SignalP"/>
    </source>
</evidence>
<organism evidence="2 3">
    <name type="scientific">Dryococelus australis</name>
    <dbReference type="NCBI Taxonomy" id="614101"/>
    <lineage>
        <taxon>Eukaryota</taxon>
        <taxon>Metazoa</taxon>
        <taxon>Ecdysozoa</taxon>
        <taxon>Arthropoda</taxon>
        <taxon>Hexapoda</taxon>
        <taxon>Insecta</taxon>
        <taxon>Pterygota</taxon>
        <taxon>Neoptera</taxon>
        <taxon>Polyneoptera</taxon>
        <taxon>Phasmatodea</taxon>
        <taxon>Verophasmatodea</taxon>
        <taxon>Anareolatae</taxon>
        <taxon>Phasmatidae</taxon>
        <taxon>Eurycanthinae</taxon>
        <taxon>Dryococelus</taxon>
    </lineage>
</organism>
<feature type="signal peptide" evidence="1">
    <location>
        <begin position="1"/>
        <end position="23"/>
    </location>
</feature>
<accession>A0ABQ9IFS8</accession>
<dbReference type="Proteomes" id="UP001159363">
    <property type="component" value="Chromosome 1"/>
</dbReference>
<evidence type="ECO:0000313" key="2">
    <source>
        <dbReference type="EMBL" id="KAJ8895312.1"/>
    </source>
</evidence>
<comment type="caution">
    <text evidence="2">The sequence shown here is derived from an EMBL/GenBank/DDBJ whole genome shotgun (WGS) entry which is preliminary data.</text>
</comment>
<name>A0ABQ9IFS8_9NEOP</name>